<dbReference type="AlphaFoldDB" id="A0AA36I492"/>
<reference evidence="1" key="1">
    <citation type="submission" date="2023-08" db="EMBL/GenBank/DDBJ databases">
        <authorList>
            <person name="Chen Y."/>
            <person name="Shah S."/>
            <person name="Dougan E. K."/>
            <person name="Thang M."/>
            <person name="Chan C."/>
        </authorList>
    </citation>
    <scope>NUCLEOTIDE SEQUENCE</scope>
</reference>
<dbReference type="Pfam" id="PF13561">
    <property type="entry name" value="adh_short_C2"/>
    <property type="match status" value="1"/>
</dbReference>
<organism evidence="1 2">
    <name type="scientific">Effrenium voratum</name>
    <dbReference type="NCBI Taxonomy" id="2562239"/>
    <lineage>
        <taxon>Eukaryota</taxon>
        <taxon>Sar</taxon>
        <taxon>Alveolata</taxon>
        <taxon>Dinophyceae</taxon>
        <taxon>Suessiales</taxon>
        <taxon>Symbiodiniaceae</taxon>
        <taxon>Effrenium</taxon>
    </lineage>
</organism>
<evidence type="ECO:0000313" key="1">
    <source>
        <dbReference type="EMBL" id="CAJ1380051.1"/>
    </source>
</evidence>
<dbReference type="InterPro" id="IPR002347">
    <property type="entry name" value="SDR_fam"/>
</dbReference>
<dbReference type="PROSITE" id="PS00061">
    <property type="entry name" value="ADH_SHORT"/>
    <property type="match status" value="1"/>
</dbReference>
<dbReference type="PRINTS" id="PR00080">
    <property type="entry name" value="SDRFAMILY"/>
</dbReference>
<name>A0AA36I492_9DINO</name>
<dbReference type="FunFam" id="3.40.50.720:FF:000084">
    <property type="entry name" value="Short-chain dehydrogenase reductase"/>
    <property type="match status" value="1"/>
</dbReference>
<accession>A0AA36I492</accession>
<dbReference type="Proteomes" id="UP001178507">
    <property type="component" value="Unassembled WGS sequence"/>
</dbReference>
<evidence type="ECO:0000313" key="2">
    <source>
        <dbReference type="Proteomes" id="UP001178507"/>
    </source>
</evidence>
<dbReference type="InterPro" id="IPR036291">
    <property type="entry name" value="NAD(P)-bd_dom_sf"/>
</dbReference>
<gene>
    <name evidence="1" type="ORF">EVOR1521_LOCUS8102</name>
</gene>
<dbReference type="EMBL" id="CAUJNA010000679">
    <property type="protein sequence ID" value="CAJ1380051.1"/>
    <property type="molecule type" value="Genomic_DNA"/>
</dbReference>
<dbReference type="InterPro" id="IPR020904">
    <property type="entry name" value="Sc_DH/Rdtase_CS"/>
</dbReference>
<dbReference type="CDD" id="cd05233">
    <property type="entry name" value="SDR_c"/>
    <property type="match status" value="1"/>
</dbReference>
<dbReference type="SUPFAM" id="SSF51735">
    <property type="entry name" value="NAD(P)-binding Rossmann-fold domains"/>
    <property type="match status" value="1"/>
</dbReference>
<comment type="caution">
    <text evidence="1">The sequence shown here is derived from an EMBL/GenBank/DDBJ whole genome shotgun (WGS) entry which is preliminary data.</text>
</comment>
<dbReference type="PRINTS" id="PR00081">
    <property type="entry name" value="GDHRDH"/>
</dbReference>
<dbReference type="PANTHER" id="PTHR42820:SF1">
    <property type="entry name" value="SHORT-CHAIN DEHYDROGENASE_REDUCTASE FAMILY PROTEIN"/>
    <property type="match status" value="1"/>
</dbReference>
<protein>
    <submittedName>
        <fullName evidence="1">Uncharacterized protein</fullName>
    </submittedName>
</protein>
<proteinExistence type="predicted"/>
<dbReference type="Gene3D" id="3.40.50.720">
    <property type="entry name" value="NAD(P)-binding Rossmann-like Domain"/>
    <property type="match status" value="1"/>
</dbReference>
<keyword evidence="2" id="KW-1185">Reference proteome</keyword>
<dbReference type="PANTHER" id="PTHR42820">
    <property type="entry name" value="SHORT-CHAIN DEHYDROGENASE REDUCTASE"/>
    <property type="match status" value="1"/>
</dbReference>
<sequence>MGRLDGKVAIITGGTSGIGLETVKVFVEEGAKVMFCGRGQQVGEQIAESLGANCAFTMCDVNDEQQIKHVIDTTVDKWGQLDILFNNAGGMLGPFTVDQIKKEHLDSNFSLNFNSMVLATKHALPHLTKQPTSSIINNSSIAAKKAGFGAPLYSACKGAMDAFSRVAAMQLAPKGVRVNCVSPGATATPIFWSGSPGSARGATLTAVENAKKQKKVEANIVNNCTPLRVGRAGTGVDIARAVCFLASDESVWITGQDWTIDGGMTIFDAPNKGWMATQSQLIQFP</sequence>